<dbReference type="AlphaFoldDB" id="G2G3P2"/>
<evidence type="ECO:0000256" key="1">
    <source>
        <dbReference type="SAM" id="MobiDB-lite"/>
    </source>
</evidence>
<keyword evidence="3" id="KW-1185">Reference proteome</keyword>
<dbReference type="PATRIC" id="fig|700597.3.peg.86"/>
<protein>
    <submittedName>
        <fullName evidence="2">Uncharacterized protein</fullName>
    </submittedName>
</protein>
<evidence type="ECO:0000313" key="2">
    <source>
        <dbReference type="EMBL" id="EGX61788.1"/>
    </source>
</evidence>
<dbReference type="Proteomes" id="UP000004217">
    <property type="component" value="Unassembled WGS sequence"/>
</dbReference>
<name>G2G3P2_9ACTN</name>
<dbReference type="RefSeq" id="WP_007490478.1">
    <property type="nucleotide sequence ID" value="NZ_AGBF01000001.1"/>
</dbReference>
<proteinExistence type="predicted"/>
<sequence length="80" mass="9086">MRNQPIPDDLVRTQVEWMCAYQALAHGEGSYAALRRRLVTLSARVDAHPYWEGRTPPAGARAQVRRLARERVSPPDGFRS</sequence>
<organism evidence="2 3">
    <name type="scientific">Streptomyces zinciresistens K42</name>
    <dbReference type="NCBI Taxonomy" id="700597"/>
    <lineage>
        <taxon>Bacteria</taxon>
        <taxon>Bacillati</taxon>
        <taxon>Actinomycetota</taxon>
        <taxon>Actinomycetes</taxon>
        <taxon>Kitasatosporales</taxon>
        <taxon>Streptomycetaceae</taxon>
        <taxon>Streptomyces</taxon>
    </lineage>
</organism>
<gene>
    <name evidence="2" type="ORF">SZN_00465</name>
</gene>
<reference evidence="2 3" key="1">
    <citation type="submission" date="2011-08" db="EMBL/GenBank/DDBJ databases">
        <authorList>
            <person name="Lin Y."/>
            <person name="Hao X."/>
            <person name="Johnstone L."/>
            <person name="Miller S.J."/>
            <person name="Wei G."/>
            <person name="Rensing C."/>
        </authorList>
    </citation>
    <scope>NUCLEOTIDE SEQUENCE [LARGE SCALE GENOMIC DNA]</scope>
    <source>
        <strain evidence="2 3">K42</strain>
    </source>
</reference>
<feature type="region of interest" description="Disordered" evidence="1">
    <location>
        <begin position="54"/>
        <end position="80"/>
    </location>
</feature>
<comment type="caution">
    <text evidence="2">The sequence shown here is derived from an EMBL/GenBank/DDBJ whole genome shotgun (WGS) entry which is preliminary data.</text>
</comment>
<feature type="compositionally biased region" description="Basic and acidic residues" evidence="1">
    <location>
        <begin position="67"/>
        <end position="80"/>
    </location>
</feature>
<dbReference type="EMBL" id="AGBF01000001">
    <property type="protein sequence ID" value="EGX61788.1"/>
    <property type="molecule type" value="Genomic_DNA"/>
</dbReference>
<evidence type="ECO:0000313" key="3">
    <source>
        <dbReference type="Proteomes" id="UP000004217"/>
    </source>
</evidence>
<dbReference type="OrthoDB" id="4269933at2"/>
<accession>G2G3P2</accession>